<dbReference type="PANTHER" id="PTHR37016">
    <property type="match status" value="1"/>
</dbReference>
<dbReference type="EMBL" id="SSOP01000793">
    <property type="protein sequence ID" value="KAB5587773.1"/>
    <property type="molecule type" value="Genomic_DNA"/>
</dbReference>
<evidence type="ECO:0000256" key="3">
    <source>
        <dbReference type="ARBA" id="ARBA00022670"/>
    </source>
</evidence>
<evidence type="ECO:0000256" key="4">
    <source>
        <dbReference type="ARBA" id="ARBA00022723"/>
    </source>
</evidence>
<keyword evidence="8" id="KW-0732">Signal</keyword>
<dbReference type="GO" id="GO:0046872">
    <property type="term" value="F:metal ion binding"/>
    <property type="evidence" value="ECO:0007669"/>
    <property type="project" value="UniProtKB-KW"/>
</dbReference>
<comment type="similarity">
    <text evidence="2">Belongs to the peptidase M35 family.</text>
</comment>
<dbReference type="PANTHER" id="PTHR37016:SF3">
    <property type="entry name" value="NEUTRAL PROTEASE 2-RELATED"/>
    <property type="match status" value="1"/>
</dbReference>
<keyword evidence="11" id="KW-1185">Reference proteome</keyword>
<organism evidence="10 11">
    <name type="scientific">Ceratobasidium theobromae</name>
    <dbReference type="NCBI Taxonomy" id="1582974"/>
    <lineage>
        <taxon>Eukaryota</taxon>
        <taxon>Fungi</taxon>
        <taxon>Dikarya</taxon>
        <taxon>Basidiomycota</taxon>
        <taxon>Agaricomycotina</taxon>
        <taxon>Agaricomycetes</taxon>
        <taxon>Cantharellales</taxon>
        <taxon>Ceratobasidiaceae</taxon>
        <taxon>Ceratobasidium</taxon>
    </lineage>
</organism>
<gene>
    <name evidence="10" type="ORF">CTheo_8785</name>
</gene>
<dbReference type="GO" id="GO:0006508">
    <property type="term" value="P:proteolysis"/>
    <property type="evidence" value="ECO:0007669"/>
    <property type="project" value="UniProtKB-KW"/>
</dbReference>
<feature type="signal peptide" evidence="8">
    <location>
        <begin position="1"/>
        <end position="19"/>
    </location>
</feature>
<comment type="cofactor">
    <cofactor evidence="1">
        <name>Zn(2+)</name>
        <dbReference type="ChEBI" id="CHEBI:29105"/>
    </cofactor>
</comment>
<comment type="caution">
    <text evidence="10">The sequence shown here is derived from an EMBL/GenBank/DDBJ whole genome shotgun (WGS) entry which is preliminary data.</text>
</comment>
<dbReference type="InterPro" id="IPR050414">
    <property type="entry name" value="Fungal_M35_metalloproteases"/>
</dbReference>
<keyword evidence="5" id="KW-0378">Hydrolase</keyword>
<proteinExistence type="inferred from homology"/>
<keyword evidence="4" id="KW-0479">Metal-binding</keyword>
<dbReference type="Pfam" id="PF14521">
    <property type="entry name" value="Aspzincin_M35"/>
    <property type="match status" value="1"/>
</dbReference>
<reference evidence="10 11" key="1">
    <citation type="journal article" date="2019" name="Fungal Biol. Biotechnol.">
        <title>Draft genome sequence of fastidious pathogen Ceratobasidium theobromae, which causes vascular-streak dieback in Theobroma cacao.</title>
        <authorList>
            <person name="Ali S.S."/>
            <person name="Asman A."/>
            <person name="Shao J."/>
            <person name="Firmansyah A.P."/>
            <person name="Susilo A.W."/>
            <person name="Rosmana A."/>
            <person name="McMahon P."/>
            <person name="Junaid M."/>
            <person name="Guest D."/>
            <person name="Kheng T.Y."/>
            <person name="Meinhardt L.W."/>
            <person name="Bailey B.A."/>
        </authorList>
    </citation>
    <scope>NUCLEOTIDE SEQUENCE [LARGE SCALE GENOMIC DNA]</scope>
    <source>
        <strain evidence="10 11">CT2</strain>
    </source>
</reference>
<protein>
    <submittedName>
        <fullName evidence="10">Deuterolysin M35 metalloprotease</fullName>
    </submittedName>
</protein>
<keyword evidence="3 10" id="KW-0645">Protease</keyword>
<evidence type="ECO:0000313" key="10">
    <source>
        <dbReference type="EMBL" id="KAB5587773.1"/>
    </source>
</evidence>
<feature type="domain" description="Lysine-specific metallo-endopeptidase" evidence="9">
    <location>
        <begin position="203"/>
        <end position="337"/>
    </location>
</feature>
<keyword evidence="6" id="KW-0862">Zinc</keyword>
<dbReference type="SMART" id="SM01351">
    <property type="entry name" value="Aspzincin_M35"/>
    <property type="match status" value="1"/>
</dbReference>
<dbReference type="OrthoDB" id="412874at2759"/>
<evidence type="ECO:0000256" key="7">
    <source>
        <dbReference type="ARBA" id="ARBA00023049"/>
    </source>
</evidence>
<accession>A0A5N5Q8E9</accession>
<dbReference type="Proteomes" id="UP000383932">
    <property type="component" value="Unassembled WGS sequence"/>
</dbReference>
<dbReference type="Gene3D" id="3.40.390.10">
    <property type="entry name" value="Collagenase (Catalytic Domain)"/>
    <property type="match status" value="1"/>
</dbReference>
<name>A0A5N5Q8E9_9AGAM</name>
<sequence length="343" mass="37030">MRTTFAVSLACAAALGASAAPSITITIGVPQQVDDVNSFLVTTTVRNTGTETLKLLNDPRGVLSNAATKTFDIANESGSPEFNGMLVKYSPDYVIKNNDPTDFTVLEPGQSREITHNLAGISSYDIFQYVDGSGNLATIKATTEPVTFGVGGNLVSAEVLHKRQPRIVRRQNSPQFVSCSDSQKDTILDAVKGAEDYAQQAADYLEQVNSGTDRYTTWFGEYDQGRVSKVASHFKAITGKATQSTYDCSPSECGNASTFAYVYPNQPGKVYLCGAFWNAPVTGTDSKAGTIVHEQTHFDEYGGTGDHAYGQRGCQELAQKDPNTAVMNADSHEYFAENNPFRS</sequence>
<feature type="chain" id="PRO_5024443893" evidence="8">
    <location>
        <begin position="20"/>
        <end position="343"/>
    </location>
</feature>
<evidence type="ECO:0000313" key="11">
    <source>
        <dbReference type="Proteomes" id="UP000383932"/>
    </source>
</evidence>
<keyword evidence="7 10" id="KW-0482">Metalloprotease</keyword>
<dbReference type="InterPro" id="IPR024079">
    <property type="entry name" value="MetalloPept_cat_dom_sf"/>
</dbReference>
<evidence type="ECO:0000256" key="1">
    <source>
        <dbReference type="ARBA" id="ARBA00001947"/>
    </source>
</evidence>
<evidence type="ECO:0000256" key="6">
    <source>
        <dbReference type="ARBA" id="ARBA00022833"/>
    </source>
</evidence>
<dbReference type="AlphaFoldDB" id="A0A5N5Q8E9"/>
<dbReference type="SUPFAM" id="SSF55486">
    <property type="entry name" value="Metalloproteases ('zincins'), catalytic domain"/>
    <property type="match status" value="1"/>
</dbReference>
<evidence type="ECO:0000259" key="9">
    <source>
        <dbReference type="SMART" id="SM01351"/>
    </source>
</evidence>
<dbReference type="GO" id="GO:0004222">
    <property type="term" value="F:metalloendopeptidase activity"/>
    <property type="evidence" value="ECO:0007669"/>
    <property type="project" value="InterPro"/>
</dbReference>
<evidence type="ECO:0000256" key="8">
    <source>
        <dbReference type="SAM" id="SignalP"/>
    </source>
</evidence>
<dbReference type="Gene3D" id="2.60.40.2970">
    <property type="match status" value="1"/>
</dbReference>
<dbReference type="InterPro" id="IPR029463">
    <property type="entry name" value="Lys_MEP"/>
</dbReference>
<evidence type="ECO:0000256" key="2">
    <source>
        <dbReference type="ARBA" id="ARBA00010279"/>
    </source>
</evidence>
<evidence type="ECO:0000256" key="5">
    <source>
        <dbReference type="ARBA" id="ARBA00022801"/>
    </source>
</evidence>